<keyword evidence="1" id="KW-0175">Coiled coil</keyword>
<protein>
    <submittedName>
        <fullName evidence="2">Uncharacterized protein</fullName>
    </submittedName>
</protein>
<organism evidence="2">
    <name type="scientific">Acinetobacter baumannii</name>
    <dbReference type="NCBI Taxonomy" id="470"/>
    <lineage>
        <taxon>Bacteria</taxon>
        <taxon>Pseudomonadati</taxon>
        <taxon>Pseudomonadota</taxon>
        <taxon>Gammaproteobacteria</taxon>
        <taxon>Moraxellales</taxon>
        <taxon>Moraxellaceae</taxon>
        <taxon>Acinetobacter</taxon>
        <taxon>Acinetobacter calcoaceticus/baumannii complex</taxon>
    </lineage>
</organism>
<proteinExistence type="predicted"/>
<dbReference type="AlphaFoldDB" id="A0A6A8BUP6"/>
<feature type="coiled-coil region" evidence="1">
    <location>
        <begin position="178"/>
        <end position="311"/>
    </location>
</feature>
<evidence type="ECO:0000256" key="1">
    <source>
        <dbReference type="SAM" id="Coils"/>
    </source>
</evidence>
<accession>A0A6A8BUP6</accession>
<evidence type="ECO:0000313" key="2">
    <source>
        <dbReference type="EMBL" id="MQZ84168.1"/>
    </source>
</evidence>
<dbReference type="EMBL" id="VYSM01000014">
    <property type="protein sequence ID" value="MQZ84168.1"/>
    <property type="molecule type" value="Genomic_DNA"/>
</dbReference>
<name>A0A6A8BUP6_ACIBA</name>
<dbReference type="RefSeq" id="WP_023060448.1">
    <property type="nucleotide sequence ID" value="NZ_JACDYD010000018.1"/>
</dbReference>
<reference evidence="2" key="1">
    <citation type="submission" date="2019-09" db="EMBL/GenBank/DDBJ databases">
        <title>Distinct mechanisms of dissemination of NDM-1 metallo-beta-betalactamase in Acinetobacter species spp. in Argentina.</title>
        <authorList>
            <person name="Maria R.S."/>
            <person name="Adams M.D."/>
        </authorList>
    </citation>
    <scope>NUCLEOTIDE SEQUENCE</scope>
    <source>
        <strain evidence="2">AMA47</strain>
    </source>
</reference>
<sequence length="349" mass="39814">MNAQVNELQVLEHNVIVAAFAKRGGTDELYERIAQEVCSHVPDVSTKKGRDAIGSLALKISKSKTLIEKCGKELVAEQKAQIKVIDDDRISIVKKLDLLRNEVLAPRDAWEQAEKDRVEKHQANIRAIKSLHDERTPYQESIEIKSRILELEGFEVDTSFEEYEQEAKLAKLETLDKLRTALVDREKFEAESAELERLRKAEQERLQREHEERIAHEAAEKARLEAERKAKEEAERVEREKQEAIAKAEREKREAAEREARLVAEKEAAELRAQHAAEAERKRIEAEQAAKLEAELQAEEARQANQAHRKKICNEALKGLLALGIDEAKSKEILQAINKGLVPHVSIKF</sequence>
<comment type="caution">
    <text evidence="2">The sequence shown here is derived from an EMBL/GenBank/DDBJ whole genome shotgun (WGS) entry which is preliminary data.</text>
</comment>
<gene>
    <name evidence="2" type="ORF">F4U06_08200</name>
</gene>